<accession>A0A7X4HDP9</accession>
<dbReference type="RefSeq" id="WP_161073372.1">
    <property type="nucleotide sequence ID" value="NZ_CP086370.1"/>
</dbReference>
<organism evidence="1 2">
    <name type="scientific">Pseudoduganella aquatica</name>
    <dbReference type="NCBI Taxonomy" id="2660641"/>
    <lineage>
        <taxon>Bacteria</taxon>
        <taxon>Pseudomonadati</taxon>
        <taxon>Pseudomonadota</taxon>
        <taxon>Betaproteobacteria</taxon>
        <taxon>Burkholderiales</taxon>
        <taxon>Oxalobacteraceae</taxon>
        <taxon>Telluria group</taxon>
        <taxon>Pseudoduganella</taxon>
    </lineage>
</organism>
<evidence type="ECO:0000313" key="1">
    <source>
        <dbReference type="EMBL" id="MYN09064.1"/>
    </source>
</evidence>
<sequence>MFKKLLALFGKKASATPAGPAAPSAPYKQDELNLIYNLLFCDESSLYQPQGTETALFGEQADAAVVRTIAEDSDEESRVRILACNWLRENGHAVPAHELLGVIVEVPLDEGLDVLAAYADGTVRYINQTGKFAVFEGAPDAVADSAKALVETAKPALRQATPAKGGRMPPPGPGHLRIGFLASDGLYFTQGTFEVLAKDARASSAIQSAQTLLDLVVRQASE</sequence>
<gene>
    <name evidence="1" type="ORF">GTP77_17195</name>
</gene>
<reference evidence="1 2" key="1">
    <citation type="submission" date="2019-12" db="EMBL/GenBank/DDBJ databases">
        <title>Novel species isolated from a subtropical stream in China.</title>
        <authorList>
            <person name="Lu H."/>
        </authorList>
    </citation>
    <scope>NUCLEOTIDE SEQUENCE [LARGE SCALE GENOMIC DNA]</scope>
    <source>
        <strain evidence="1 2">FT127W</strain>
    </source>
</reference>
<proteinExistence type="predicted"/>
<evidence type="ECO:0000313" key="2">
    <source>
        <dbReference type="Proteomes" id="UP000450676"/>
    </source>
</evidence>
<comment type="caution">
    <text evidence="1">The sequence shown here is derived from an EMBL/GenBank/DDBJ whole genome shotgun (WGS) entry which is preliminary data.</text>
</comment>
<dbReference type="Proteomes" id="UP000450676">
    <property type="component" value="Unassembled WGS sequence"/>
</dbReference>
<keyword evidence="2" id="KW-1185">Reference proteome</keyword>
<dbReference type="AlphaFoldDB" id="A0A7X4HDP9"/>
<name>A0A7X4HDP9_9BURK</name>
<protein>
    <submittedName>
        <fullName evidence="1">Uncharacterized protein</fullName>
    </submittedName>
</protein>
<dbReference type="EMBL" id="WWCU01000019">
    <property type="protein sequence ID" value="MYN09064.1"/>
    <property type="molecule type" value="Genomic_DNA"/>
</dbReference>